<evidence type="ECO:0000256" key="1">
    <source>
        <dbReference type="SAM" id="MobiDB-lite"/>
    </source>
</evidence>
<accession>A0A9D3ZY69</accession>
<dbReference type="AlphaFoldDB" id="A0A9D3ZY69"/>
<feature type="compositionally biased region" description="Acidic residues" evidence="1">
    <location>
        <begin position="102"/>
        <end position="139"/>
    </location>
</feature>
<proteinExistence type="predicted"/>
<dbReference type="EMBL" id="JAIQCV010000008">
    <property type="protein sequence ID" value="KAH1073474.1"/>
    <property type="molecule type" value="Genomic_DNA"/>
</dbReference>
<comment type="caution">
    <text evidence="2">The sequence shown here is derived from an EMBL/GenBank/DDBJ whole genome shotgun (WGS) entry which is preliminary data.</text>
</comment>
<name>A0A9D3ZY69_9ROSI</name>
<evidence type="ECO:0000313" key="2">
    <source>
        <dbReference type="EMBL" id="KAH1073474.1"/>
    </source>
</evidence>
<sequence>MSNIEPENLQEILEELTVLGSKCFVSTQGIHTCRREYLTPLAKNCATRRSGPAYFPFTITILCLKAEIHANVKKTGYNQGTITDWDLYRIAGDSILQQQDEKNEDPEEEEDDPTENEPVQEAEIPNETEPMEPEVEPEFETSMFGAPPPSSDVRDELSKLMDLMQHMQWQQQAYWRYSKLRDDSMRSTLKKIYNNPFIFVPEFPDFIFEPWSSLSKKEQSDSCQGNNDGAKDESISEGSANK</sequence>
<feature type="region of interest" description="Disordered" evidence="1">
    <location>
        <begin position="96"/>
        <end position="154"/>
    </location>
</feature>
<dbReference type="Proteomes" id="UP000828251">
    <property type="component" value="Unassembled WGS sequence"/>
</dbReference>
<organism evidence="2 3">
    <name type="scientific">Gossypium stocksii</name>
    <dbReference type="NCBI Taxonomy" id="47602"/>
    <lineage>
        <taxon>Eukaryota</taxon>
        <taxon>Viridiplantae</taxon>
        <taxon>Streptophyta</taxon>
        <taxon>Embryophyta</taxon>
        <taxon>Tracheophyta</taxon>
        <taxon>Spermatophyta</taxon>
        <taxon>Magnoliopsida</taxon>
        <taxon>eudicotyledons</taxon>
        <taxon>Gunneridae</taxon>
        <taxon>Pentapetalae</taxon>
        <taxon>rosids</taxon>
        <taxon>malvids</taxon>
        <taxon>Malvales</taxon>
        <taxon>Malvaceae</taxon>
        <taxon>Malvoideae</taxon>
        <taxon>Gossypium</taxon>
    </lineage>
</organism>
<feature type="region of interest" description="Disordered" evidence="1">
    <location>
        <begin position="214"/>
        <end position="242"/>
    </location>
</feature>
<gene>
    <name evidence="2" type="ORF">J1N35_025802</name>
</gene>
<evidence type="ECO:0000313" key="3">
    <source>
        <dbReference type="Proteomes" id="UP000828251"/>
    </source>
</evidence>
<reference evidence="2 3" key="1">
    <citation type="journal article" date="2021" name="Plant Biotechnol. J.">
        <title>Multi-omics assisted identification of the key and species-specific regulatory components of drought-tolerant mechanisms in Gossypium stocksii.</title>
        <authorList>
            <person name="Yu D."/>
            <person name="Ke L."/>
            <person name="Zhang D."/>
            <person name="Wu Y."/>
            <person name="Sun Y."/>
            <person name="Mei J."/>
            <person name="Sun J."/>
            <person name="Sun Y."/>
        </authorList>
    </citation>
    <scope>NUCLEOTIDE SEQUENCE [LARGE SCALE GENOMIC DNA]</scope>
    <source>
        <strain evidence="3">cv. E1</strain>
        <tissue evidence="2">Leaf</tissue>
    </source>
</reference>
<keyword evidence="3" id="KW-1185">Reference proteome</keyword>
<protein>
    <submittedName>
        <fullName evidence="2">Uncharacterized protein</fullName>
    </submittedName>
</protein>